<evidence type="ECO:0000313" key="2">
    <source>
        <dbReference type="Proteomes" id="UP000198793"/>
    </source>
</evidence>
<proteinExistence type="predicted"/>
<organism evidence="1 2">
    <name type="scientific">Aureimonas jatrophae</name>
    <dbReference type="NCBI Taxonomy" id="1166073"/>
    <lineage>
        <taxon>Bacteria</taxon>
        <taxon>Pseudomonadati</taxon>
        <taxon>Pseudomonadota</taxon>
        <taxon>Alphaproteobacteria</taxon>
        <taxon>Hyphomicrobiales</taxon>
        <taxon>Aurantimonadaceae</taxon>
        <taxon>Aureimonas</taxon>
    </lineage>
</organism>
<gene>
    <name evidence="1" type="ORF">SAMN05192530_102599</name>
</gene>
<dbReference type="STRING" id="1166073.SAMN05192530_102599"/>
<evidence type="ECO:0008006" key="3">
    <source>
        <dbReference type="Google" id="ProtNLM"/>
    </source>
</evidence>
<keyword evidence="2" id="KW-1185">Reference proteome</keyword>
<sequence length="60" mass="6757">MVSPATTIRCISGHWHVVVTVDGAEQFYPAPDKLEAELMMVRARRHLATLRMRGVDALDH</sequence>
<reference evidence="1 2" key="1">
    <citation type="submission" date="2016-10" db="EMBL/GenBank/DDBJ databases">
        <authorList>
            <person name="de Groot N.N."/>
        </authorList>
    </citation>
    <scope>NUCLEOTIDE SEQUENCE [LARGE SCALE GENOMIC DNA]</scope>
    <source>
        <strain evidence="2">L7-484,KACC 16230,DSM 25025</strain>
    </source>
</reference>
<protein>
    <recommendedName>
        <fullName evidence="3">Transposase</fullName>
    </recommendedName>
</protein>
<dbReference type="OrthoDB" id="9980651at2"/>
<name>A0A1H0FNC7_9HYPH</name>
<dbReference type="Proteomes" id="UP000198793">
    <property type="component" value="Unassembled WGS sequence"/>
</dbReference>
<dbReference type="EMBL" id="FNIT01000002">
    <property type="protein sequence ID" value="SDN96120.1"/>
    <property type="molecule type" value="Genomic_DNA"/>
</dbReference>
<dbReference type="RefSeq" id="WP_090671145.1">
    <property type="nucleotide sequence ID" value="NZ_FNIT01000002.1"/>
</dbReference>
<evidence type="ECO:0000313" key="1">
    <source>
        <dbReference type="EMBL" id="SDN96120.1"/>
    </source>
</evidence>
<accession>A0A1H0FNC7</accession>
<dbReference type="AlphaFoldDB" id="A0A1H0FNC7"/>